<dbReference type="InterPro" id="IPR050543">
    <property type="entry name" value="eIF2G"/>
</dbReference>
<dbReference type="CDD" id="cd15490">
    <property type="entry name" value="eIF2_gamma_III"/>
    <property type="match status" value="1"/>
</dbReference>
<dbReference type="GO" id="GO:0005525">
    <property type="term" value="F:GTP binding"/>
    <property type="evidence" value="ECO:0007669"/>
    <property type="project" value="UniProtKB-UniRule"/>
</dbReference>
<evidence type="ECO:0000256" key="6">
    <source>
        <dbReference type="ARBA" id="ARBA00022801"/>
    </source>
</evidence>
<keyword evidence="8 11" id="KW-0648">Protein biosynthesis</keyword>
<dbReference type="InterPro" id="IPR022424">
    <property type="entry name" value="TIF2_gsu"/>
</dbReference>
<dbReference type="SUPFAM" id="SSF52540">
    <property type="entry name" value="P-loop containing nucleoside triphosphate hydrolases"/>
    <property type="match status" value="1"/>
</dbReference>
<protein>
    <recommendedName>
        <fullName evidence="11">Translation initiation factor 2 subunit gamma</fullName>
        <ecNumber evidence="11">3.6.5.3</ecNumber>
    </recommendedName>
    <alternativeName>
        <fullName evidence="11">aIF2-gamma</fullName>
    </alternativeName>
    <alternativeName>
        <fullName evidence="11">eIF-2-gamma</fullName>
    </alternativeName>
</protein>
<dbReference type="RefSeq" id="WP_256421247.1">
    <property type="nucleotide sequence ID" value="NZ_JANHDI010000007.1"/>
</dbReference>
<keyword evidence="9 11" id="KW-0342">GTP-binding</keyword>
<sequence length="409" mass="43627">MTQQIQQPEVNIGLVGHVDHGKTTLVQALSGSWTDQHSEEMKRGISIRLGYADATFRKLPDVDPPECYTVEETGPDGEETEVLRTVSFVDAPGHETLMATMLSGAAIMDGAVLVVSATEDVPQAQTEEHLMALDIIGIENIVIAQNKIDLVDRERAVESHEQIEEFVEGTVAEDAPIVPVSAQQEVNIDLLIDAIEREIPTPERDESESPRLFAARSFDINRPGTTWEDLKGGVVGGSVVQGKLTTGEEVELRPGREVEEGGSSEWEPITTEIRSLQAGGQSVEEVRPGGLCGIGTGLDPSLTKGDALAGQVAGEPGTLPPTRGEFTMDVELLDRIVGEDEGAVEEISTGEPLMLTVGTATTVGAVTSARTGEAEVSLKRPVCAESGAKIAINRRVGARWRLIGIGTLQ</sequence>
<dbReference type="InterPro" id="IPR044128">
    <property type="entry name" value="eIF2g_GTP-bd"/>
</dbReference>
<dbReference type="Gene3D" id="2.40.30.10">
    <property type="entry name" value="Translation factors"/>
    <property type="match status" value="2"/>
</dbReference>
<dbReference type="EMBL" id="JBHUDK010000002">
    <property type="protein sequence ID" value="MFD1597952.1"/>
    <property type="molecule type" value="Genomic_DNA"/>
</dbReference>
<gene>
    <name evidence="11" type="primary">eif2g</name>
    <name evidence="13" type="ORF">ACFSBX_03145</name>
</gene>
<evidence type="ECO:0000313" key="14">
    <source>
        <dbReference type="Proteomes" id="UP001597085"/>
    </source>
</evidence>
<dbReference type="PROSITE" id="PS51722">
    <property type="entry name" value="G_TR_2"/>
    <property type="match status" value="1"/>
</dbReference>
<feature type="binding site" evidence="11">
    <location>
        <begin position="181"/>
        <end position="183"/>
    </location>
    <ligand>
        <name>GTP</name>
        <dbReference type="ChEBI" id="CHEBI:37565"/>
    </ligand>
</feature>
<comment type="caution">
    <text evidence="13">The sequence shown here is derived from an EMBL/GenBank/DDBJ whole genome shotgun (WGS) entry which is preliminary data.</text>
</comment>
<keyword evidence="4 11" id="KW-0479">Metal-binding</keyword>
<dbReference type="InterPro" id="IPR015256">
    <property type="entry name" value="eIF2g_C"/>
</dbReference>
<dbReference type="FunFam" id="2.40.30.10:FF:000075">
    <property type="entry name" value="Translation initiation factor 2 subunit gamma"/>
    <property type="match status" value="1"/>
</dbReference>
<comment type="caution">
    <text evidence="11">Lacks conserved residue(s) required for the propagation of feature annotation.</text>
</comment>
<keyword evidence="6 11" id="KW-0378">Hydrolase</keyword>
<name>A0ABD6CLG2_9EURY</name>
<dbReference type="SUPFAM" id="SSF50465">
    <property type="entry name" value="EF-Tu/eEF-1alpha/eIF2-gamma C-terminal domain"/>
    <property type="match status" value="1"/>
</dbReference>
<feature type="binding site" evidence="11">
    <location>
        <begin position="146"/>
        <end position="149"/>
    </location>
    <ligand>
        <name>GTP</name>
        <dbReference type="ChEBI" id="CHEBI:37565"/>
    </ligand>
</feature>
<dbReference type="EC" id="3.6.5.3" evidence="11"/>
<dbReference type="InterPro" id="IPR004161">
    <property type="entry name" value="EFTu-like_2"/>
</dbReference>
<dbReference type="InterPro" id="IPR044127">
    <property type="entry name" value="eIF2g_dom_2"/>
</dbReference>
<feature type="binding site" evidence="11">
    <location>
        <position position="23"/>
    </location>
    <ligand>
        <name>Mg(2+)</name>
        <dbReference type="ChEBI" id="CHEBI:18420"/>
        <label>1</label>
    </ligand>
</feature>
<evidence type="ECO:0000256" key="2">
    <source>
        <dbReference type="ARBA" id="ARBA00005388"/>
    </source>
</evidence>
<evidence type="ECO:0000256" key="3">
    <source>
        <dbReference type="ARBA" id="ARBA00022540"/>
    </source>
</evidence>
<feature type="binding site" evidence="11">
    <location>
        <position position="19"/>
    </location>
    <ligand>
        <name>Mg(2+)</name>
        <dbReference type="ChEBI" id="CHEBI:18420"/>
        <label>2</label>
    </ligand>
</feature>
<feature type="domain" description="Tr-type G" evidence="12">
    <location>
        <begin position="7"/>
        <end position="203"/>
    </location>
</feature>
<dbReference type="Pfam" id="PF00009">
    <property type="entry name" value="GTP_EFTU"/>
    <property type="match status" value="1"/>
</dbReference>
<dbReference type="Gene3D" id="3.40.50.300">
    <property type="entry name" value="P-loop containing nucleotide triphosphate hydrolases"/>
    <property type="match status" value="1"/>
</dbReference>
<evidence type="ECO:0000313" key="13">
    <source>
        <dbReference type="EMBL" id="MFD1597952.1"/>
    </source>
</evidence>
<dbReference type="PRINTS" id="PR00315">
    <property type="entry name" value="ELONGATNFCT"/>
</dbReference>
<dbReference type="PANTHER" id="PTHR42854:SF3">
    <property type="entry name" value="EUKARYOTIC TRANSLATION INITIATION FACTOR 2 SUBUNIT 3-RELATED"/>
    <property type="match status" value="1"/>
</dbReference>
<dbReference type="GO" id="GO:0003746">
    <property type="term" value="F:translation elongation factor activity"/>
    <property type="evidence" value="ECO:0007669"/>
    <property type="project" value="UniProtKB-UniRule"/>
</dbReference>
<dbReference type="InterPro" id="IPR000795">
    <property type="entry name" value="T_Tr_GTP-bd_dom"/>
</dbReference>
<feature type="binding site" evidence="11">
    <location>
        <position position="44"/>
    </location>
    <ligand>
        <name>Mg(2+)</name>
        <dbReference type="ChEBI" id="CHEBI:18420"/>
        <label>2</label>
    </ligand>
</feature>
<comment type="similarity">
    <text evidence="2 11">Belongs to the TRAFAC class translation factor GTPase superfamily. Classic translation factor GTPase family. EIF2G subfamily.</text>
</comment>
<dbReference type="SUPFAM" id="SSF50447">
    <property type="entry name" value="Translation proteins"/>
    <property type="match status" value="1"/>
</dbReference>
<keyword evidence="3 11" id="KW-0396">Initiation factor</keyword>
<evidence type="ECO:0000259" key="12">
    <source>
        <dbReference type="PROSITE" id="PS51722"/>
    </source>
</evidence>
<keyword evidence="14" id="KW-1185">Reference proteome</keyword>
<dbReference type="HAMAP" id="MF_00119">
    <property type="entry name" value="eIF_2_gamma"/>
    <property type="match status" value="1"/>
</dbReference>
<dbReference type="NCBIfam" id="NF003077">
    <property type="entry name" value="PRK04000.1"/>
    <property type="match status" value="1"/>
</dbReference>
<dbReference type="Pfam" id="PF03144">
    <property type="entry name" value="GTP_EFTU_D2"/>
    <property type="match status" value="1"/>
</dbReference>
<dbReference type="InterPro" id="IPR027417">
    <property type="entry name" value="P-loop_NTPase"/>
</dbReference>
<evidence type="ECO:0000256" key="5">
    <source>
        <dbReference type="ARBA" id="ARBA00022741"/>
    </source>
</evidence>
<evidence type="ECO:0000256" key="10">
    <source>
        <dbReference type="ARBA" id="ARBA00048107"/>
    </source>
</evidence>
<dbReference type="GO" id="GO:0003743">
    <property type="term" value="F:translation initiation factor activity"/>
    <property type="evidence" value="ECO:0007669"/>
    <property type="project" value="UniProtKB-KW"/>
</dbReference>
<dbReference type="InterPro" id="IPR009001">
    <property type="entry name" value="Transl_elong_EF1A/Init_IF2_C"/>
</dbReference>
<comment type="subunit">
    <text evidence="11">Heterotrimer composed of an alpha, a beta and a gamma chain.</text>
</comment>
<dbReference type="FunFam" id="3.40.50.300:FF:000065">
    <property type="entry name" value="Eukaryotic translation initiation factor 2 subunit gamma"/>
    <property type="match status" value="1"/>
</dbReference>
<dbReference type="CDD" id="cd01888">
    <property type="entry name" value="eIF2_gamma"/>
    <property type="match status" value="1"/>
</dbReference>
<keyword evidence="7 11" id="KW-0460">Magnesium</keyword>
<evidence type="ECO:0000256" key="11">
    <source>
        <dbReference type="HAMAP-Rule" id="MF_00119"/>
    </source>
</evidence>
<keyword evidence="5 11" id="KW-0547">Nucleotide-binding</keyword>
<evidence type="ECO:0000256" key="1">
    <source>
        <dbReference type="ARBA" id="ARBA00001946"/>
    </source>
</evidence>
<dbReference type="NCBIfam" id="TIGR00231">
    <property type="entry name" value="small_GTP"/>
    <property type="match status" value="1"/>
</dbReference>
<dbReference type="Proteomes" id="UP001597085">
    <property type="component" value="Unassembled WGS sequence"/>
</dbReference>
<feature type="binding site" evidence="11">
    <location>
        <begin position="19"/>
        <end position="24"/>
    </location>
    <ligand>
        <name>GTP</name>
        <dbReference type="ChEBI" id="CHEBI:37565"/>
    </ligand>
</feature>
<dbReference type="NCBIfam" id="TIGR03680">
    <property type="entry name" value="eif2g_arch"/>
    <property type="match status" value="1"/>
</dbReference>
<evidence type="ECO:0000256" key="7">
    <source>
        <dbReference type="ARBA" id="ARBA00022842"/>
    </source>
</evidence>
<proteinExistence type="inferred from homology"/>
<dbReference type="Pfam" id="PF09173">
    <property type="entry name" value="eIF2_C"/>
    <property type="match status" value="1"/>
</dbReference>
<feature type="binding site" evidence="11">
    <location>
        <position position="46"/>
    </location>
    <ligand>
        <name>Mg(2+)</name>
        <dbReference type="ChEBI" id="CHEBI:18420"/>
        <label>1</label>
    </ligand>
</feature>
<comment type="function">
    <text evidence="11">eIF-2 functions in the early steps of protein synthesis by forming a ternary complex with GTP and initiator tRNA.</text>
</comment>
<dbReference type="GO" id="GO:0016787">
    <property type="term" value="F:hydrolase activity"/>
    <property type="evidence" value="ECO:0007669"/>
    <property type="project" value="UniProtKB-KW"/>
</dbReference>
<organism evidence="13 14">
    <name type="scientific">Halobellus rarus</name>
    <dbReference type="NCBI Taxonomy" id="1126237"/>
    <lineage>
        <taxon>Archaea</taxon>
        <taxon>Methanobacteriati</taxon>
        <taxon>Methanobacteriota</taxon>
        <taxon>Stenosarchaea group</taxon>
        <taxon>Halobacteria</taxon>
        <taxon>Halobacteriales</taxon>
        <taxon>Haloferacaceae</taxon>
        <taxon>Halobellus</taxon>
    </lineage>
</organism>
<accession>A0ABD6CLG2</accession>
<evidence type="ECO:0000256" key="9">
    <source>
        <dbReference type="ARBA" id="ARBA00023134"/>
    </source>
</evidence>
<dbReference type="GO" id="GO:0046872">
    <property type="term" value="F:metal ion binding"/>
    <property type="evidence" value="ECO:0007669"/>
    <property type="project" value="UniProtKB-KW"/>
</dbReference>
<comment type="catalytic activity">
    <reaction evidence="10 11">
        <text>GTP + H2O = GDP + phosphate + H(+)</text>
        <dbReference type="Rhea" id="RHEA:19669"/>
        <dbReference type="ChEBI" id="CHEBI:15377"/>
        <dbReference type="ChEBI" id="CHEBI:15378"/>
        <dbReference type="ChEBI" id="CHEBI:37565"/>
        <dbReference type="ChEBI" id="CHEBI:43474"/>
        <dbReference type="ChEBI" id="CHEBI:58189"/>
        <dbReference type="EC" id="3.6.5.3"/>
    </reaction>
</comment>
<dbReference type="CDD" id="cd03688">
    <property type="entry name" value="eIF2_gamma_II"/>
    <property type="match status" value="1"/>
</dbReference>
<dbReference type="PANTHER" id="PTHR42854">
    <property type="entry name" value="EUKARYOTIC TRANSLATION INITIATION FACTOR 2 SUBUNIT 3 FAMILY MEMBER"/>
    <property type="match status" value="1"/>
</dbReference>
<comment type="cofactor">
    <cofactor evidence="1 11">
        <name>Mg(2+)</name>
        <dbReference type="ChEBI" id="CHEBI:18420"/>
    </cofactor>
</comment>
<dbReference type="AlphaFoldDB" id="A0ABD6CLG2"/>
<evidence type="ECO:0000256" key="4">
    <source>
        <dbReference type="ARBA" id="ARBA00022723"/>
    </source>
</evidence>
<dbReference type="InterPro" id="IPR009000">
    <property type="entry name" value="Transl_B-barrel_sf"/>
</dbReference>
<reference evidence="13 14" key="1">
    <citation type="journal article" date="2019" name="Int. J. Syst. Evol. Microbiol.">
        <title>The Global Catalogue of Microorganisms (GCM) 10K type strain sequencing project: providing services to taxonomists for standard genome sequencing and annotation.</title>
        <authorList>
            <consortium name="The Broad Institute Genomics Platform"/>
            <consortium name="The Broad Institute Genome Sequencing Center for Infectious Disease"/>
            <person name="Wu L."/>
            <person name="Ma J."/>
        </authorList>
    </citation>
    <scope>NUCLEOTIDE SEQUENCE [LARGE SCALE GENOMIC DNA]</scope>
    <source>
        <strain evidence="13 14">CGMCC 1.12121</strain>
    </source>
</reference>
<evidence type="ECO:0000256" key="8">
    <source>
        <dbReference type="ARBA" id="ARBA00022917"/>
    </source>
</evidence>
<dbReference type="FunFam" id="2.40.30.10:FF:000009">
    <property type="entry name" value="Eukaryotic translation initiation factor 2 subunit gamma"/>
    <property type="match status" value="1"/>
</dbReference>
<dbReference type="InterPro" id="IPR005225">
    <property type="entry name" value="Small_GTP-bd"/>
</dbReference>